<feature type="transmembrane region" description="Helical" evidence="1">
    <location>
        <begin position="52"/>
        <end position="70"/>
    </location>
</feature>
<dbReference type="EMBL" id="AP029172">
    <property type="protein sequence ID" value="BFD47615.1"/>
    <property type="molecule type" value="Genomic_DNA"/>
</dbReference>
<organism evidence="2">
    <name type="scientific">Wolbachia endosymbiont of Sergentomyia squamirostris</name>
    <dbReference type="NCBI Taxonomy" id="3113640"/>
    <lineage>
        <taxon>Bacteria</taxon>
        <taxon>Pseudomonadati</taxon>
        <taxon>Pseudomonadota</taxon>
        <taxon>Alphaproteobacteria</taxon>
        <taxon>Rickettsiales</taxon>
        <taxon>Anaplasmataceae</taxon>
        <taxon>Wolbachieae</taxon>
        <taxon>Wolbachia</taxon>
    </lineage>
</organism>
<dbReference type="AlphaFoldDB" id="A0AAT9GCP3"/>
<accession>A0AAT9GCP3</accession>
<reference evidence="2" key="1">
    <citation type="submission" date="2024-01" db="EMBL/GenBank/DDBJ databases">
        <title>Sequencing the genomes of a sandfly, Sergentomyia squamirostris, and its two endosymbionts.</title>
        <authorList>
            <person name="Itokawa K."/>
            <person name="Sanjoba C."/>
        </authorList>
    </citation>
    <scope>NUCLEOTIDE SEQUENCE</scope>
    <source>
        <strain evidence="2">WSSQ</strain>
    </source>
</reference>
<keyword evidence="1" id="KW-0472">Membrane</keyword>
<proteinExistence type="predicted"/>
<sequence>MIIEKFSNKKAAVQKTETKGNLVSNEKVWVTIGLALLASATIYLQYGGITALLFACALVCLGIVMSKKFWPEVEEMSTPATLFHELIYTKFNITLKPAPLTYFSPIYFSHIG</sequence>
<gene>
    <name evidence="2" type="ORF">DMENIID0003_06890</name>
</gene>
<keyword evidence="1" id="KW-1133">Transmembrane helix</keyword>
<name>A0AAT9GCP3_9RICK</name>
<keyword evidence="1" id="KW-0812">Transmembrane</keyword>
<evidence type="ECO:0000313" key="2">
    <source>
        <dbReference type="EMBL" id="BFD47615.1"/>
    </source>
</evidence>
<evidence type="ECO:0000256" key="1">
    <source>
        <dbReference type="SAM" id="Phobius"/>
    </source>
</evidence>
<protein>
    <submittedName>
        <fullName evidence="2">Uncharacterized protein</fullName>
    </submittedName>
</protein>